<dbReference type="EMBL" id="CYZO01000035">
    <property type="protein sequence ID" value="CUO35012.1"/>
    <property type="molecule type" value="Genomic_DNA"/>
</dbReference>
<protein>
    <submittedName>
        <fullName evidence="2">Plasmid stabilisation system protein</fullName>
    </submittedName>
    <submittedName>
        <fullName evidence="3">Type II toxin-antitoxin system RelE/ParE family toxin</fullName>
    </submittedName>
</protein>
<proteinExistence type="predicted"/>
<name>A0A174EAZ2_9FIRM</name>
<evidence type="ECO:0000313" key="3">
    <source>
        <dbReference type="EMBL" id="RYS81122.1"/>
    </source>
</evidence>
<dbReference type="Proteomes" id="UP000095787">
    <property type="component" value="Unassembled WGS sequence"/>
</dbReference>
<dbReference type="InterPro" id="IPR035093">
    <property type="entry name" value="RelE/ParE_toxin_dom_sf"/>
</dbReference>
<evidence type="ECO:0000313" key="2">
    <source>
        <dbReference type="EMBL" id="CUO35012.1"/>
    </source>
</evidence>
<reference evidence="2 4" key="1">
    <citation type="submission" date="2015-09" db="EMBL/GenBank/DDBJ databases">
        <authorList>
            <consortium name="Pathogen Informatics"/>
        </authorList>
    </citation>
    <scope>NUCLEOTIDE SEQUENCE [LARGE SCALE GENOMIC DNA]</scope>
    <source>
        <strain evidence="2 4">2789STDY5834841</strain>
    </source>
</reference>
<dbReference type="InterPro" id="IPR007712">
    <property type="entry name" value="RelE/ParE_toxin"/>
</dbReference>
<reference evidence="3 5" key="2">
    <citation type="journal article" date="2019" name="Science, e1252229">
        <title>Invertible promoters mediate bacterial phase variation, antibiotic resistance, and host adaptation in the gut.</title>
        <authorList>
            <person name="Jiang X."/>
            <person name="Hall A.B."/>
            <person name="Arthur T.D."/>
            <person name="Plichta D.R."/>
            <person name="Covington C.T."/>
            <person name="Poyet M."/>
            <person name="Crothers J."/>
            <person name="Moses P.L."/>
            <person name="Tolonen A.C."/>
            <person name="Vlamakis H."/>
            <person name="Alm E.J."/>
            <person name="Xavier R.J."/>
        </authorList>
    </citation>
    <scope>NUCLEOTIDE SEQUENCE [LARGE SCALE GENOMIC DNA]</scope>
    <source>
        <strain evidence="5">aa_0143</strain>
        <strain evidence="3">Aa_0143</strain>
    </source>
</reference>
<keyword evidence="1" id="KW-1277">Toxin-antitoxin system</keyword>
<evidence type="ECO:0000313" key="5">
    <source>
        <dbReference type="Proteomes" id="UP000292665"/>
    </source>
</evidence>
<organism evidence="2 4">
    <name type="scientific">[Ruminococcus] torques</name>
    <dbReference type="NCBI Taxonomy" id="33039"/>
    <lineage>
        <taxon>Bacteria</taxon>
        <taxon>Bacillati</taxon>
        <taxon>Bacillota</taxon>
        <taxon>Clostridia</taxon>
        <taxon>Lachnospirales</taxon>
        <taxon>Lachnospiraceae</taxon>
        <taxon>Mediterraneibacter</taxon>
    </lineage>
</organism>
<gene>
    <name evidence="3" type="ORF">EAI93_04745</name>
    <name evidence="2" type="ORF">ERS852456_02312</name>
</gene>
<dbReference type="Proteomes" id="UP000292665">
    <property type="component" value="Unassembled WGS sequence"/>
</dbReference>
<dbReference type="EMBL" id="RCYR01000005">
    <property type="protein sequence ID" value="RYS81122.1"/>
    <property type="molecule type" value="Genomic_DNA"/>
</dbReference>
<dbReference type="Gene3D" id="3.30.2310.20">
    <property type="entry name" value="RelE-like"/>
    <property type="match status" value="1"/>
</dbReference>
<sequence length="103" mass="12368">MQEQYKVEILPTAWEDLKSIEDYYLLQFGVESAMKVTDQILNSIERLELYPNFGSLTPDKWLNRKGYHMIISERYVSIYRLIEKTVYIYHIADTQTEYTKLFS</sequence>
<evidence type="ECO:0000313" key="4">
    <source>
        <dbReference type="Proteomes" id="UP000095787"/>
    </source>
</evidence>
<dbReference type="GeneID" id="97328271"/>
<dbReference type="AlphaFoldDB" id="A0A174EAZ2"/>
<dbReference type="Pfam" id="PF05016">
    <property type="entry name" value="ParE_toxin"/>
    <property type="match status" value="1"/>
</dbReference>
<evidence type="ECO:0000256" key="1">
    <source>
        <dbReference type="ARBA" id="ARBA00022649"/>
    </source>
</evidence>
<dbReference type="RefSeq" id="WP_004847169.1">
    <property type="nucleotide sequence ID" value="NZ_AP028249.1"/>
</dbReference>
<accession>A0A174EAZ2</accession>